<dbReference type="EMBL" id="CAKMMW010000026">
    <property type="protein sequence ID" value="CAH1226119.1"/>
    <property type="molecule type" value="Genomic_DNA"/>
</dbReference>
<organism evidence="2 3">
    <name type="scientific">Paenibacillus allorhizoplanae</name>
    <dbReference type="NCBI Taxonomy" id="2905648"/>
    <lineage>
        <taxon>Bacteria</taxon>
        <taxon>Bacillati</taxon>
        <taxon>Bacillota</taxon>
        <taxon>Bacilli</taxon>
        <taxon>Bacillales</taxon>
        <taxon>Paenibacillaceae</taxon>
        <taxon>Paenibacillus</taxon>
    </lineage>
</organism>
<keyword evidence="3" id="KW-1185">Reference proteome</keyword>
<evidence type="ECO:0000313" key="2">
    <source>
        <dbReference type="EMBL" id="CAH1226119.1"/>
    </source>
</evidence>
<dbReference type="Proteomes" id="UP000838821">
    <property type="component" value="Unassembled WGS sequence"/>
</dbReference>
<evidence type="ECO:0000259" key="1">
    <source>
        <dbReference type="Pfam" id="PF01261"/>
    </source>
</evidence>
<proteinExistence type="predicted"/>
<dbReference type="RefSeq" id="WP_236292015.1">
    <property type="nucleotide sequence ID" value="NZ_CAKMMW010000026.1"/>
</dbReference>
<reference evidence="2" key="1">
    <citation type="submission" date="2022-01" db="EMBL/GenBank/DDBJ databases">
        <authorList>
            <person name="Criscuolo A."/>
        </authorList>
    </citation>
    <scope>NUCLEOTIDE SEQUENCE</scope>
    <source>
        <strain evidence="2">CIP111891</strain>
    </source>
</reference>
<comment type="caution">
    <text evidence="2">The sequence shown here is derived from an EMBL/GenBank/DDBJ whole genome shotgun (WGS) entry which is preliminary data.</text>
</comment>
<sequence>MLRGLTRAGLGKIESNEQFIELAAKYGFQAVDIDAVGLVETHTVAGARELLEKNGLVVGSIGLPVEWRSTEEVFREGLPKLAQAAEAAAALGCTSCCTYVLPSTDLGAAHFMALATRRLRTCAQILGAYGIRLGLEFVGPHHLRTRWQNPFIWTIDETLDWIDAIGERNVGLLFDSYHWYTNGGTVADIEKLRVDQIVHVHINDAPDVPVEEVLDNGRVYPGEGVIDLAGFLQGLQRIGYTGAVAQEILTAEAPTDSPESLAERSKAGFDKVYAAAGL</sequence>
<dbReference type="InterPro" id="IPR036237">
    <property type="entry name" value="Xyl_isomerase-like_sf"/>
</dbReference>
<dbReference type="InterPro" id="IPR050312">
    <property type="entry name" value="IolE/XylAMocC-like"/>
</dbReference>
<evidence type="ECO:0000313" key="3">
    <source>
        <dbReference type="Proteomes" id="UP000838821"/>
    </source>
</evidence>
<feature type="domain" description="Xylose isomerase-like TIM barrel" evidence="1">
    <location>
        <begin position="20"/>
        <end position="257"/>
    </location>
</feature>
<dbReference type="SUPFAM" id="SSF51658">
    <property type="entry name" value="Xylose isomerase-like"/>
    <property type="match status" value="1"/>
</dbReference>
<gene>
    <name evidence="2" type="ORF">PAECIP111891_05895</name>
</gene>
<dbReference type="Gene3D" id="3.20.20.150">
    <property type="entry name" value="Divalent-metal-dependent TIM barrel enzymes"/>
    <property type="match status" value="1"/>
</dbReference>
<dbReference type="PANTHER" id="PTHR12110:SF21">
    <property type="entry name" value="XYLOSE ISOMERASE-LIKE TIM BARREL DOMAIN-CONTAINING PROTEIN"/>
    <property type="match status" value="1"/>
</dbReference>
<dbReference type="InterPro" id="IPR013022">
    <property type="entry name" value="Xyl_isomerase-like_TIM-brl"/>
</dbReference>
<dbReference type="PANTHER" id="PTHR12110">
    <property type="entry name" value="HYDROXYPYRUVATE ISOMERASE"/>
    <property type="match status" value="1"/>
</dbReference>
<dbReference type="Pfam" id="PF01261">
    <property type="entry name" value="AP_endonuc_2"/>
    <property type="match status" value="1"/>
</dbReference>
<protein>
    <recommendedName>
        <fullName evidence="1">Xylose isomerase-like TIM barrel domain-containing protein</fullName>
    </recommendedName>
</protein>
<name>A0ABN8H7E8_9BACL</name>
<accession>A0ABN8H7E8</accession>